<dbReference type="Pfam" id="PF00589">
    <property type="entry name" value="Phage_integrase"/>
    <property type="match status" value="1"/>
</dbReference>
<evidence type="ECO:0000313" key="5">
    <source>
        <dbReference type="Proteomes" id="UP000195221"/>
    </source>
</evidence>
<dbReference type="GO" id="GO:0003677">
    <property type="term" value="F:DNA binding"/>
    <property type="evidence" value="ECO:0007669"/>
    <property type="project" value="InterPro"/>
</dbReference>
<dbReference type="GO" id="GO:0006310">
    <property type="term" value="P:DNA recombination"/>
    <property type="evidence" value="ECO:0007669"/>
    <property type="project" value="UniProtKB-KW"/>
</dbReference>
<evidence type="ECO:0000256" key="2">
    <source>
        <dbReference type="ARBA" id="ARBA00023172"/>
    </source>
</evidence>
<gene>
    <name evidence="4" type="ORF">PAMC26577_11935</name>
</gene>
<protein>
    <submittedName>
        <fullName evidence="4">Phage-related integrase</fullName>
    </submittedName>
</protein>
<dbReference type="InterPro" id="IPR002104">
    <property type="entry name" value="Integrase_catalytic"/>
</dbReference>
<dbReference type="GO" id="GO:0015074">
    <property type="term" value="P:DNA integration"/>
    <property type="evidence" value="ECO:0007669"/>
    <property type="project" value="UniProtKB-KW"/>
</dbReference>
<name>A0A242MYB4_CABSO</name>
<dbReference type="EMBL" id="NBTZ01000042">
    <property type="protein sequence ID" value="OTP76124.1"/>
    <property type="molecule type" value="Genomic_DNA"/>
</dbReference>
<comment type="caution">
    <text evidence="4">The sequence shown here is derived from an EMBL/GenBank/DDBJ whole genome shotgun (WGS) entry which is preliminary data.</text>
</comment>
<dbReference type="InterPro" id="IPR013762">
    <property type="entry name" value="Integrase-like_cat_sf"/>
</dbReference>
<organism evidence="4 5">
    <name type="scientific">Caballeronia sordidicola</name>
    <name type="common">Burkholderia sordidicola</name>
    <dbReference type="NCBI Taxonomy" id="196367"/>
    <lineage>
        <taxon>Bacteria</taxon>
        <taxon>Pseudomonadati</taxon>
        <taxon>Pseudomonadota</taxon>
        <taxon>Betaproteobacteria</taxon>
        <taxon>Burkholderiales</taxon>
        <taxon>Burkholderiaceae</taxon>
        <taxon>Caballeronia</taxon>
    </lineage>
</organism>
<accession>A0A242MYB4</accession>
<dbReference type="InterPro" id="IPR011010">
    <property type="entry name" value="DNA_brk_join_enz"/>
</dbReference>
<evidence type="ECO:0000256" key="1">
    <source>
        <dbReference type="ARBA" id="ARBA00022908"/>
    </source>
</evidence>
<dbReference type="PANTHER" id="PTHR30349">
    <property type="entry name" value="PHAGE INTEGRASE-RELATED"/>
    <property type="match status" value="1"/>
</dbReference>
<dbReference type="Proteomes" id="UP000195221">
    <property type="component" value="Unassembled WGS sequence"/>
</dbReference>
<keyword evidence="1" id="KW-0229">DNA integration</keyword>
<keyword evidence="2" id="KW-0233">DNA recombination</keyword>
<evidence type="ECO:0000259" key="3">
    <source>
        <dbReference type="PROSITE" id="PS51898"/>
    </source>
</evidence>
<dbReference type="AlphaFoldDB" id="A0A242MYB4"/>
<proteinExistence type="predicted"/>
<feature type="domain" description="Tyr recombinase" evidence="3">
    <location>
        <begin position="1"/>
        <end position="159"/>
    </location>
</feature>
<reference evidence="4 5" key="1">
    <citation type="submission" date="2017-03" db="EMBL/GenBank/DDBJ databases">
        <title>Genome analysis of strain PAMC 26577.</title>
        <authorList>
            <person name="Oh H.-M."/>
            <person name="Yang J.-A."/>
        </authorList>
    </citation>
    <scope>NUCLEOTIDE SEQUENCE [LARGE SCALE GENOMIC DNA]</scope>
    <source>
        <strain evidence="4 5">PAMC 26577</strain>
    </source>
</reference>
<evidence type="ECO:0000313" key="4">
    <source>
        <dbReference type="EMBL" id="OTP76124.1"/>
    </source>
</evidence>
<dbReference type="PANTHER" id="PTHR30349:SF90">
    <property type="entry name" value="TYROSINE RECOMBINASE XERD"/>
    <property type="match status" value="1"/>
</dbReference>
<dbReference type="InterPro" id="IPR050090">
    <property type="entry name" value="Tyrosine_recombinase_XerCD"/>
</dbReference>
<dbReference type="PROSITE" id="PS51898">
    <property type="entry name" value="TYR_RECOMBINASE"/>
    <property type="match status" value="1"/>
</dbReference>
<sequence length="180" mass="19948">MRRADAIVRCALDLGLRSGEIARLSLDDIDWQAGTLVLRHTKGRREDMLPLPATTGEAIAAYLEQERPKTPNRAIFVRHIAPRDQPAGTDLVRKTIRQAFTRAGLPYTRSHLLRHTMANRLLASGSSLKEVAGVLRHRSLSTTLIYAKLGSRKLVEVALPWPGRAALACRPLCKHASNSF</sequence>
<dbReference type="Gene3D" id="1.10.443.10">
    <property type="entry name" value="Intergrase catalytic core"/>
    <property type="match status" value="1"/>
</dbReference>
<dbReference type="SUPFAM" id="SSF56349">
    <property type="entry name" value="DNA breaking-rejoining enzymes"/>
    <property type="match status" value="1"/>
</dbReference>